<keyword evidence="1" id="KW-1185">Reference proteome</keyword>
<proteinExistence type="predicted"/>
<evidence type="ECO:0000313" key="1">
    <source>
        <dbReference type="Proteomes" id="UP000035680"/>
    </source>
</evidence>
<accession>A0A0K0FLW1</accession>
<reference evidence="1" key="1">
    <citation type="submission" date="2014-07" db="EMBL/GenBank/DDBJ databases">
        <authorList>
            <person name="Martin A.A"/>
            <person name="De Silva N."/>
        </authorList>
    </citation>
    <scope>NUCLEOTIDE SEQUENCE</scope>
</reference>
<dbReference type="WBParaSite" id="SVE_1000684025.1">
    <property type="protein sequence ID" value="SVE_1000684025.1"/>
    <property type="gene ID" value="SVE_1000684025"/>
</dbReference>
<protein>
    <submittedName>
        <fullName evidence="2">Ovule protein</fullName>
    </submittedName>
</protein>
<dbReference type="AlphaFoldDB" id="A0A0K0FLW1"/>
<dbReference type="Proteomes" id="UP000035680">
    <property type="component" value="Unassembled WGS sequence"/>
</dbReference>
<reference evidence="2" key="2">
    <citation type="submission" date="2015-08" db="UniProtKB">
        <authorList>
            <consortium name="WormBaseParasite"/>
        </authorList>
    </citation>
    <scope>IDENTIFICATION</scope>
</reference>
<name>A0A0K0FLW1_STRVS</name>
<sequence length="34" mass="4178">LIFLLLWHSEFILDFRTIICRVEFVLCFISTYLI</sequence>
<organism evidence="1 2">
    <name type="scientific">Strongyloides venezuelensis</name>
    <name type="common">Threadworm</name>
    <dbReference type="NCBI Taxonomy" id="75913"/>
    <lineage>
        <taxon>Eukaryota</taxon>
        <taxon>Metazoa</taxon>
        <taxon>Ecdysozoa</taxon>
        <taxon>Nematoda</taxon>
        <taxon>Chromadorea</taxon>
        <taxon>Rhabditida</taxon>
        <taxon>Tylenchina</taxon>
        <taxon>Panagrolaimomorpha</taxon>
        <taxon>Strongyloidoidea</taxon>
        <taxon>Strongyloididae</taxon>
        <taxon>Strongyloides</taxon>
    </lineage>
</organism>
<evidence type="ECO:0000313" key="2">
    <source>
        <dbReference type="WBParaSite" id="SVE_1000684025.1"/>
    </source>
</evidence>